<dbReference type="InterPro" id="IPR006665">
    <property type="entry name" value="OmpA-like"/>
</dbReference>
<evidence type="ECO:0000259" key="5">
    <source>
        <dbReference type="PROSITE" id="PS51123"/>
    </source>
</evidence>
<dbReference type="InterPro" id="IPR050330">
    <property type="entry name" value="Bact_OuterMem_StrucFunc"/>
</dbReference>
<gene>
    <name evidence="6" type="ORF">C8N28_0957</name>
</gene>
<evidence type="ECO:0000256" key="2">
    <source>
        <dbReference type="ARBA" id="ARBA00023136"/>
    </source>
</evidence>
<dbReference type="InterPro" id="IPR036737">
    <property type="entry name" value="OmpA-like_sf"/>
</dbReference>
<name>A0A4R1M1T8_9SPHI</name>
<keyword evidence="3" id="KW-0998">Cell outer membrane</keyword>
<dbReference type="PRINTS" id="PR01023">
    <property type="entry name" value="NAFLGMOTY"/>
</dbReference>
<keyword evidence="2 4" id="KW-0472">Membrane</keyword>
<comment type="caution">
    <text evidence="6">The sequence shown here is derived from an EMBL/GenBank/DDBJ whole genome shotgun (WGS) entry which is preliminary data.</text>
</comment>
<dbReference type="GO" id="GO:0009279">
    <property type="term" value="C:cell outer membrane"/>
    <property type="evidence" value="ECO:0007669"/>
    <property type="project" value="UniProtKB-SubCell"/>
</dbReference>
<accession>A0A4R1M1T8</accession>
<dbReference type="PANTHER" id="PTHR30329">
    <property type="entry name" value="STATOR ELEMENT OF FLAGELLAR MOTOR COMPLEX"/>
    <property type="match status" value="1"/>
</dbReference>
<dbReference type="CDD" id="cd07185">
    <property type="entry name" value="OmpA_C-like"/>
    <property type="match status" value="1"/>
</dbReference>
<reference evidence="6 7" key="1">
    <citation type="submission" date="2019-03" db="EMBL/GenBank/DDBJ databases">
        <title>Genomic Encyclopedia of Archaeal and Bacterial Type Strains, Phase II (KMG-II): from individual species to whole genera.</title>
        <authorList>
            <person name="Goeker M."/>
        </authorList>
    </citation>
    <scope>NUCLEOTIDE SEQUENCE [LARGE SCALE GENOMIC DNA]</scope>
    <source>
        <strain evidence="6 7">DSM 22554</strain>
    </source>
</reference>
<organism evidence="6 7">
    <name type="scientific">Albibacterium bauzanense</name>
    <dbReference type="NCBI Taxonomy" id="653929"/>
    <lineage>
        <taxon>Bacteria</taxon>
        <taxon>Pseudomonadati</taxon>
        <taxon>Bacteroidota</taxon>
        <taxon>Sphingobacteriia</taxon>
        <taxon>Sphingobacteriales</taxon>
        <taxon>Sphingobacteriaceae</taxon>
        <taxon>Albibacterium</taxon>
    </lineage>
</organism>
<dbReference type="PROSITE" id="PS51123">
    <property type="entry name" value="OMPA_2"/>
    <property type="match status" value="1"/>
</dbReference>
<dbReference type="Gene3D" id="3.30.1330.60">
    <property type="entry name" value="OmpA-like domain"/>
    <property type="match status" value="1"/>
</dbReference>
<dbReference type="SUPFAM" id="SSF103088">
    <property type="entry name" value="OmpA-like"/>
    <property type="match status" value="1"/>
</dbReference>
<dbReference type="Pfam" id="PF00691">
    <property type="entry name" value="OmpA"/>
    <property type="match status" value="1"/>
</dbReference>
<evidence type="ECO:0000313" key="7">
    <source>
        <dbReference type="Proteomes" id="UP000294616"/>
    </source>
</evidence>
<dbReference type="EMBL" id="SMGO01000001">
    <property type="protein sequence ID" value="TCK85645.1"/>
    <property type="molecule type" value="Genomic_DNA"/>
</dbReference>
<protein>
    <submittedName>
        <fullName evidence="6">OmpA family protein</fullName>
    </submittedName>
</protein>
<dbReference type="PANTHER" id="PTHR30329:SF21">
    <property type="entry name" value="LIPOPROTEIN YIAD-RELATED"/>
    <property type="match status" value="1"/>
</dbReference>
<dbReference type="PRINTS" id="PR01021">
    <property type="entry name" value="OMPADOMAIN"/>
</dbReference>
<sequence length="167" mass="18235">MNKPTLIAACIASSLFLFSCKMKKMDIKNPAVVSYTGQTGNTTRPGNVTETDRGLMMTFASDVLFPINSSYLTDEAKTALLEFVEVVKDHPTANIQVDGHTDATGTAEYNKWLSDKRATSVKVFLASSGISESRISTQGYGLEKPVAPNNTPEGRQKNRRVEITILN</sequence>
<dbReference type="OrthoDB" id="9782229at2"/>
<keyword evidence="7" id="KW-1185">Reference proteome</keyword>
<dbReference type="PROSITE" id="PS51257">
    <property type="entry name" value="PROKAR_LIPOPROTEIN"/>
    <property type="match status" value="1"/>
</dbReference>
<evidence type="ECO:0000256" key="1">
    <source>
        <dbReference type="ARBA" id="ARBA00004442"/>
    </source>
</evidence>
<evidence type="ECO:0000313" key="6">
    <source>
        <dbReference type="EMBL" id="TCK85645.1"/>
    </source>
</evidence>
<feature type="domain" description="OmpA-like" evidence="5">
    <location>
        <begin position="52"/>
        <end position="167"/>
    </location>
</feature>
<dbReference type="Proteomes" id="UP000294616">
    <property type="component" value="Unassembled WGS sequence"/>
</dbReference>
<dbReference type="InterPro" id="IPR006664">
    <property type="entry name" value="OMP_bac"/>
</dbReference>
<comment type="subcellular location">
    <subcellularLocation>
        <location evidence="1">Cell outer membrane</location>
    </subcellularLocation>
</comment>
<evidence type="ECO:0000256" key="3">
    <source>
        <dbReference type="ARBA" id="ARBA00023237"/>
    </source>
</evidence>
<dbReference type="AlphaFoldDB" id="A0A4R1M1T8"/>
<evidence type="ECO:0000256" key="4">
    <source>
        <dbReference type="PROSITE-ProRule" id="PRU00473"/>
    </source>
</evidence>
<proteinExistence type="predicted"/>
<dbReference type="RefSeq" id="WP_132222013.1">
    <property type="nucleotide sequence ID" value="NZ_SMGO01000001.1"/>
</dbReference>